<dbReference type="Proteomes" id="UP001177003">
    <property type="component" value="Chromosome 5"/>
</dbReference>
<reference evidence="2" key="1">
    <citation type="submission" date="2023-04" db="EMBL/GenBank/DDBJ databases">
        <authorList>
            <person name="Vijverberg K."/>
            <person name="Xiong W."/>
            <person name="Schranz E."/>
        </authorList>
    </citation>
    <scope>NUCLEOTIDE SEQUENCE</scope>
</reference>
<gene>
    <name evidence="2" type="ORF">LSALG_LOCUS25524</name>
</gene>
<feature type="compositionally biased region" description="Polar residues" evidence="1">
    <location>
        <begin position="1"/>
        <end position="33"/>
    </location>
</feature>
<evidence type="ECO:0000256" key="1">
    <source>
        <dbReference type="SAM" id="MobiDB-lite"/>
    </source>
</evidence>
<protein>
    <submittedName>
        <fullName evidence="2">Uncharacterized protein</fullName>
    </submittedName>
</protein>
<evidence type="ECO:0000313" key="2">
    <source>
        <dbReference type="EMBL" id="CAI9286088.1"/>
    </source>
</evidence>
<name>A0AA35Z545_LACSI</name>
<accession>A0AA35Z545</accession>
<dbReference type="AlphaFoldDB" id="A0AA35Z545"/>
<keyword evidence="3" id="KW-1185">Reference proteome</keyword>
<evidence type="ECO:0000313" key="3">
    <source>
        <dbReference type="Proteomes" id="UP001177003"/>
    </source>
</evidence>
<feature type="region of interest" description="Disordered" evidence="1">
    <location>
        <begin position="1"/>
        <end position="44"/>
    </location>
</feature>
<dbReference type="EMBL" id="OX465081">
    <property type="protein sequence ID" value="CAI9286088.1"/>
    <property type="molecule type" value="Genomic_DNA"/>
</dbReference>
<organism evidence="2 3">
    <name type="scientific">Lactuca saligna</name>
    <name type="common">Willowleaf lettuce</name>
    <dbReference type="NCBI Taxonomy" id="75948"/>
    <lineage>
        <taxon>Eukaryota</taxon>
        <taxon>Viridiplantae</taxon>
        <taxon>Streptophyta</taxon>
        <taxon>Embryophyta</taxon>
        <taxon>Tracheophyta</taxon>
        <taxon>Spermatophyta</taxon>
        <taxon>Magnoliopsida</taxon>
        <taxon>eudicotyledons</taxon>
        <taxon>Gunneridae</taxon>
        <taxon>Pentapetalae</taxon>
        <taxon>asterids</taxon>
        <taxon>campanulids</taxon>
        <taxon>Asterales</taxon>
        <taxon>Asteraceae</taxon>
        <taxon>Cichorioideae</taxon>
        <taxon>Cichorieae</taxon>
        <taxon>Lactucinae</taxon>
        <taxon>Lactuca</taxon>
    </lineage>
</organism>
<proteinExistence type="predicted"/>
<sequence>MPSKAQASTISITFSNRRNQPITPLFPSQSTKGDNLVPEDEQDDDDDVMVSFVEIHFDPEEDNIPDHLLISRKQLKILNHNQNSLLQIQADIGGQNTLSGIEMDMMLKSQEHHLKMAMDQIEQKHEECLKLLVENF</sequence>